<dbReference type="OMA" id="TWHVAEL"/>
<dbReference type="InterPro" id="IPR008335">
    <property type="entry name" value="Mopterin_OxRdtase_euk"/>
</dbReference>
<dbReference type="SUPFAM" id="SSF55856">
    <property type="entry name" value="Cytochrome b5-like heme/steroid binding domain"/>
    <property type="match status" value="1"/>
</dbReference>
<dbReference type="SMART" id="SM01117">
    <property type="entry name" value="Cyt-b5"/>
    <property type="match status" value="1"/>
</dbReference>
<proteinExistence type="predicted"/>
<dbReference type="GO" id="GO:0020037">
    <property type="term" value="F:heme binding"/>
    <property type="evidence" value="ECO:0007669"/>
    <property type="project" value="TreeGrafter"/>
</dbReference>
<evidence type="ECO:0000256" key="11">
    <source>
        <dbReference type="ARBA" id="ARBA00023004"/>
    </source>
</evidence>
<dbReference type="Gene3D" id="2.60.40.650">
    <property type="match status" value="1"/>
</dbReference>
<dbReference type="EnsemblMetazoa" id="CapteT17949">
    <property type="protein sequence ID" value="CapteP17949"/>
    <property type="gene ID" value="CapteG17949"/>
</dbReference>
<dbReference type="FunFam" id="3.90.420.10:FF:000002">
    <property type="entry name" value="sulfite oxidase, mitochondrial"/>
    <property type="match status" value="1"/>
</dbReference>
<dbReference type="GO" id="GO:0030151">
    <property type="term" value="F:molybdenum ion binding"/>
    <property type="evidence" value="ECO:0007669"/>
    <property type="project" value="InterPro"/>
</dbReference>
<evidence type="ECO:0000259" key="14">
    <source>
        <dbReference type="PROSITE" id="PS50255"/>
    </source>
</evidence>
<dbReference type="GO" id="GO:0005758">
    <property type="term" value="C:mitochondrial intermembrane space"/>
    <property type="evidence" value="ECO:0007669"/>
    <property type="project" value="UniProtKB-SubCell"/>
</dbReference>
<dbReference type="Gene3D" id="3.10.120.10">
    <property type="entry name" value="Cytochrome b5-like heme/steroid binding domain"/>
    <property type="match status" value="1"/>
</dbReference>
<reference evidence="17" key="1">
    <citation type="submission" date="2012-12" db="EMBL/GenBank/DDBJ databases">
        <authorList>
            <person name="Hellsten U."/>
            <person name="Grimwood J."/>
            <person name="Chapman J.A."/>
            <person name="Shapiro H."/>
            <person name="Aerts A."/>
            <person name="Otillar R.P."/>
            <person name="Terry A.Y."/>
            <person name="Boore J.L."/>
            <person name="Simakov O."/>
            <person name="Marletaz F."/>
            <person name="Cho S.-J."/>
            <person name="Edsinger-Gonzales E."/>
            <person name="Havlak P."/>
            <person name="Kuo D.-H."/>
            <person name="Larsson T."/>
            <person name="Lv J."/>
            <person name="Arendt D."/>
            <person name="Savage R."/>
            <person name="Osoegawa K."/>
            <person name="de Jong P."/>
            <person name="Lindberg D.R."/>
            <person name="Seaver E.C."/>
            <person name="Weisblat D.A."/>
            <person name="Putnam N.H."/>
            <person name="Grigoriev I.V."/>
            <person name="Rokhsar D.S."/>
        </authorList>
    </citation>
    <scope>NUCLEOTIDE SEQUENCE</scope>
    <source>
        <strain evidence="17">I ESC-2004</strain>
    </source>
</reference>
<organism evidence="15">
    <name type="scientific">Capitella teleta</name>
    <name type="common">Polychaete worm</name>
    <dbReference type="NCBI Taxonomy" id="283909"/>
    <lineage>
        <taxon>Eukaryota</taxon>
        <taxon>Metazoa</taxon>
        <taxon>Spiralia</taxon>
        <taxon>Lophotrochozoa</taxon>
        <taxon>Annelida</taxon>
        <taxon>Polychaeta</taxon>
        <taxon>Sedentaria</taxon>
        <taxon>Scolecida</taxon>
        <taxon>Capitellidae</taxon>
        <taxon>Capitella</taxon>
    </lineage>
</organism>
<dbReference type="FunFam" id="2.60.40.650:FF:000002">
    <property type="entry name" value="sulfite oxidase"/>
    <property type="match status" value="1"/>
</dbReference>
<comment type="pathway">
    <text evidence="4">Sulfur metabolism.</text>
</comment>
<dbReference type="CDD" id="cd02111">
    <property type="entry name" value="eukary_SO_Moco"/>
    <property type="match status" value="1"/>
</dbReference>
<comment type="cofactor">
    <cofactor evidence="1">
        <name>Mo-molybdopterin</name>
        <dbReference type="ChEBI" id="CHEBI:71302"/>
    </cofactor>
</comment>
<dbReference type="UniPathway" id="UPA00096"/>
<dbReference type="GO" id="GO:0008482">
    <property type="term" value="F:sulfite oxidase activity"/>
    <property type="evidence" value="ECO:0007669"/>
    <property type="project" value="UniProtKB-EC"/>
</dbReference>
<keyword evidence="10" id="KW-0560">Oxidoreductase</keyword>
<dbReference type="FunFam" id="3.10.120.10:FF:000007">
    <property type="entry name" value="Sulfite oxidase, mitochondrial"/>
    <property type="match status" value="1"/>
</dbReference>
<feature type="domain" description="Cytochrome b5 heme-binding" evidence="14">
    <location>
        <begin position="5"/>
        <end position="83"/>
    </location>
</feature>
<dbReference type="GO" id="GO:0043546">
    <property type="term" value="F:molybdopterin cofactor binding"/>
    <property type="evidence" value="ECO:0007669"/>
    <property type="project" value="TreeGrafter"/>
</dbReference>
<dbReference type="InterPro" id="IPR036400">
    <property type="entry name" value="Cyt_B5-like_heme/steroid_sf"/>
</dbReference>
<evidence type="ECO:0000256" key="4">
    <source>
        <dbReference type="ARBA" id="ARBA00004678"/>
    </source>
</evidence>
<keyword evidence="9" id="KW-0479">Metal-binding</keyword>
<evidence type="ECO:0000256" key="6">
    <source>
        <dbReference type="ARBA" id="ARBA00012505"/>
    </source>
</evidence>
<dbReference type="InterPro" id="IPR014756">
    <property type="entry name" value="Ig_E-set"/>
</dbReference>
<dbReference type="SUPFAM" id="SSF56524">
    <property type="entry name" value="Oxidoreductase molybdopterin-binding domain"/>
    <property type="match status" value="1"/>
</dbReference>
<dbReference type="GO" id="GO:0006790">
    <property type="term" value="P:sulfur compound metabolic process"/>
    <property type="evidence" value="ECO:0007669"/>
    <property type="project" value="UniProtKB-UniPathway"/>
</dbReference>
<dbReference type="PANTHER" id="PTHR19372:SF7">
    <property type="entry name" value="SULFITE OXIDASE, MITOCHONDRIAL"/>
    <property type="match status" value="1"/>
</dbReference>
<dbReference type="Pfam" id="PF00174">
    <property type="entry name" value="Oxidored_molyb"/>
    <property type="match status" value="1"/>
</dbReference>
<gene>
    <name evidence="15" type="ORF">CAPTEDRAFT_17949</name>
</gene>
<comment type="pathway">
    <text evidence="5">Energy metabolism; sulfur metabolism.</text>
</comment>
<evidence type="ECO:0000256" key="10">
    <source>
        <dbReference type="ARBA" id="ARBA00023002"/>
    </source>
</evidence>
<dbReference type="Pfam" id="PF03404">
    <property type="entry name" value="Mo-co_dimer"/>
    <property type="match status" value="1"/>
</dbReference>
<keyword evidence="7" id="KW-0500">Molybdenum</keyword>
<dbReference type="FunCoup" id="R7UCQ4">
    <property type="interactions" value="1143"/>
</dbReference>
<comment type="subcellular location">
    <subcellularLocation>
        <location evidence="3">Mitochondrion intermembrane space</location>
    </subcellularLocation>
</comment>
<keyword evidence="12" id="KW-0496">Mitochondrion</keyword>
<dbReference type="PANTHER" id="PTHR19372">
    <property type="entry name" value="SULFITE REDUCTASE"/>
    <property type="match status" value="1"/>
</dbReference>
<evidence type="ECO:0000256" key="13">
    <source>
        <dbReference type="ARBA" id="ARBA00070338"/>
    </source>
</evidence>
<evidence type="ECO:0000256" key="7">
    <source>
        <dbReference type="ARBA" id="ARBA00022505"/>
    </source>
</evidence>
<evidence type="ECO:0000256" key="3">
    <source>
        <dbReference type="ARBA" id="ARBA00004569"/>
    </source>
</evidence>
<dbReference type="OrthoDB" id="10051395at2759"/>
<evidence type="ECO:0000256" key="12">
    <source>
        <dbReference type="ARBA" id="ARBA00023128"/>
    </source>
</evidence>
<dbReference type="EC" id="1.8.3.1" evidence="6"/>
<dbReference type="PROSITE" id="PS50255">
    <property type="entry name" value="CYTOCHROME_B5_2"/>
    <property type="match status" value="1"/>
</dbReference>
<evidence type="ECO:0000256" key="8">
    <source>
        <dbReference type="ARBA" id="ARBA00022617"/>
    </source>
</evidence>
<sequence>MQVRQVVSSYSVVQSHNSKEAGIWVTYKDGIYDITDFMIGHPGGDKILLAAGSSVEPFWDLYAIHRSPEVYEILESLRIGNLHPEDKVARPAVNPNDPYKHDPARHPALKVNSAKPFNAEAPGSLLADNFITPNDLFFVRNHLPVPKVDPKKFRLQVGGKQFALEDLKQKFKQHSVIATVQCAGNRRSELSKLKAVNGLSWSHAAISNAEWTGVLLSDLLTSAGINGEDYKHCILQGLDTDGEGNPYEASIPMETASDPKKEAIVAFEMNGQELPLDHGFPLRVIVPGTVGARQVKWVKMISASQEESYSHWQRKDYMLFSPSTGHDTADYDKAVAIQEYPTQSAICEPRNGATIEGSEVTLRGYAWSGGGRGIMRVEVTPDGGKTWYEADMHGDEQQKRHQQWAWVLWEVAVPVPDGASDMSIACRAIDSSHNSQPEKLESVWNIRGLINNAWHHINLKVDNED</sequence>
<evidence type="ECO:0000256" key="1">
    <source>
        <dbReference type="ARBA" id="ARBA00001924"/>
    </source>
</evidence>
<dbReference type="PRINTS" id="PR00407">
    <property type="entry name" value="EUMOPTERIN"/>
</dbReference>
<evidence type="ECO:0000313" key="15">
    <source>
        <dbReference type="EMBL" id="ELU04165.1"/>
    </source>
</evidence>
<evidence type="ECO:0000256" key="5">
    <source>
        <dbReference type="ARBA" id="ARBA00004971"/>
    </source>
</evidence>
<dbReference type="AlphaFoldDB" id="R7UCQ4"/>
<dbReference type="STRING" id="283909.R7UCQ4"/>
<dbReference type="InterPro" id="IPR001199">
    <property type="entry name" value="Cyt_B5-like_heme/steroid-bd"/>
</dbReference>
<evidence type="ECO:0000256" key="2">
    <source>
        <dbReference type="ARBA" id="ARBA00001970"/>
    </source>
</evidence>
<protein>
    <recommendedName>
        <fullName evidence="13">Sulfite oxidase</fullName>
        <ecNumber evidence="6">1.8.3.1</ecNumber>
    </recommendedName>
</protein>
<dbReference type="EMBL" id="AMQN01001471">
    <property type="status" value="NOT_ANNOTATED_CDS"/>
    <property type="molecule type" value="Genomic_DNA"/>
</dbReference>
<evidence type="ECO:0000313" key="17">
    <source>
        <dbReference type="Proteomes" id="UP000014760"/>
    </source>
</evidence>
<dbReference type="Gene3D" id="3.90.420.10">
    <property type="entry name" value="Oxidoreductase, molybdopterin-binding domain"/>
    <property type="match status" value="1"/>
</dbReference>
<name>R7UCQ4_CAPTE</name>
<dbReference type="InterPro" id="IPR005066">
    <property type="entry name" value="MoCF_OxRdtse_dimer"/>
</dbReference>
<evidence type="ECO:0000256" key="9">
    <source>
        <dbReference type="ARBA" id="ARBA00022723"/>
    </source>
</evidence>
<reference evidence="15 17" key="2">
    <citation type="journal article" date="2013" name="Nature">
        <title>Insights into bilaterian evolution from three spiralian genomes.</title>
        <authorList>
            <person name="Simakov O."/>
            <person name="Marletaz F."/>
            <person name="Cho S.J."/>
            <person name="Edsinger-Gonzales E."/>
            <person name="Havlak P."/>
            <person name="Hellsten U."/>
            <person name="Kuo D.H."/>
            <person name="Larsson T."/>
            <person name="Lv J."/>
            <person name="Arendt D."/>
            <person name="Savage R."/>
            <person name="Osoegawa K."/>
            <person name="de Jong P."/>
            <person name="Grimwood J."/>
            <person name="Chapman J.A."/>
            <person name="Shapiro H."/>
            <person name="Aerts A."/>
            <person name="Otillar R.P."/>
            <person name="Terry A.Y."/>
            <person name="Boore J.L."/>
            <person name="Grigoriev I.V."/>
            <person name="Lindberg D.R."/>
            <person name="Seaver E.C."/>
            <person name="Weisblat D.A."/>
            <person name="Putnam N.H."/>
            <person name="Rokhsar D.S."/>
        </authorList>
    </citation>
    <scope>NUCLEOTIDE SEQUENCE</scope>
    <source>
        <strain evidence="15 17">I ESC-2004</strain>
    </source>
</reference>
<dbReference type="Proteomes" id="UP000014760">
    <property type="component" value="Unassembled WGS sequence"/>
</dbReference>
<comment type="cofactor">
    <cofactor evidence="2">
        <name>heme b</name>
        <dbReference type="ChEBI" id="CHEBI:60344"/>
    </cofactor>
</comment>
<dbReference type="InterPro" id="IPR036374">
    <property type="entry name" value="OxRdtase_Mopterin-bd_sf"/>
</dbReference>
<reference evidence="16" key="3">
    <citation type="submission" date="2015-06" db="UniProtKB">
        <authorList>
            <consortium name="EnsemblMetazoa"/>
        </authorList>
    </citation>
    <scope>IDENTIFICATION</scope>
</reference>
<keyword evidence="11" id="KW-0408">Iron</keyword>
<evidence type="ECO:0000313" key="16">
    <source>
        <dbReference type="EnsemblMetazoa" id="CapteP17949"/>
    </source>
</evidence>
<keyword evidence="17" id="KW-1185">Reference proteome</keyword>
<dbReference type="Pfam" id="PF00173">
    <property type="entry name" value="Cyt-b5"/>
    <property type="match status" value="1"/>
</dbReference>
<dbReference type="HOGENOM" id="CLU_003827_5_1_1"/>
<dbReference type="SUPFAM" id="SSF81296">
    <property type="entry name" value="E set domains"/>
    <property type="match status" value="1"/>
</dbReference>
<dbReference type="EMBL" id="KB302615">
    <property type="protein sequence ID" value="ELU04165.1"/>
    <property type="molecule type" value="Genomic_DNA"/>
</dbReference>
<keyword evidence="8" id="KW-0349">Heme</keyword>
<accession>R7UCQ4</accession>
<dbReference type="InterPro" id="IPR000572">
    <property type="entry name" value="OxRdtase_Mopterin-bd_dom"/>
</dbReference>